<dbReference type="Proteomes" id="UP000008864">
    <property type="component" value="Unassembled WGS sequence"/>
</dbReference>
<dbReference type="GeneID" id="71777517"/>
<dbReference type="AlphaFoldDB" id="A0A080WNT2"/>
<proteinExistence type="predicted"/>
<feature type="compositionally biased region" description="Basic and acidic residues" evidence="1">
    <location>
        <begin position="51"/>
        <end position="64"/>
    </location>
</feature>
<feature type="compositionally biased region" description="Polar residues" evidence="1">
    <location>
        <begin position="65"/>
        <end position="75"/>
    </location>
</feature>
<protein>
    <submittedName>
        <fullName evidence="2">Uncharacterized protein</fullName>
    </submittedName>
</protein>
<reference evidence="3" key="1">
    <citation type="journal article" date="2012" name="MBio">
        <title>Comparative genome analysis of Trichophyton rubrum and related dermatophytes reveals candidate genes involved in infection.</title>
        <authorList>
            <person name="Martinez D.A."/>
            <person name="Oliver B.G."/>
            <person name="Graeser Y."/>
            <person name="Goldberg J.M."/>
            <person name="Li W."/>
            <person name="Martinez-Rossi N.M."/>
            <person name="Monod M."/>
            <person name="Shelest E."/>
            <person name="Barton R.C."/>
            <person name="Birch E."/>
            <person name="Brakhage A.A."/>
            <person name="Chen Z."/>
            <person name="Gurr S.J."/>
            <person name="Heiman D."/>
            <person name="Heitman J."/>
            <person name="Kosti I."/>
            <person name="Rossi A."/>
            <person name="Saif S."/>
            <person name="Samalova M."/>
            <person name="Saunders C.W."/>
            <person name="Shea T."/>
            <person name="Summerbell R.C."/>
            <person name="Xu J."/>
            <person name="Young S."/>
            <person name="Zeng Q."/>
            <person name="Birren B.W."/>
            <person name="Cuomo C.A."/>
            <person name="White T.C."/>
        </authorList>
    </citation>
    <scope>NUCLEOTIDE SEQUENCE [LARGE SCALE GENOMIC DNA]</scope>
    <source>
        <strain evidence="3">ATCC MYA-4607 / CBS 118892</strain>
    </source>
</reference>
<dbReference type="EMBL" id="GG700653">
    <property type="protein sequence ID" value="KFL61950.1"/>
    <property type="molecule type" value="Genomic_DNA"/>
</dbReference>
<organism evidence="2 3">
    <name type="scientific">Trichophyton rubrum (strain ATCC MYA-4607 / CBS 118892)</name>
    <name type="common">Athlete's foot fungus</name>
    <dbReference type="NCBI Taxonomy" id="559305"/>
    <lineage>
        <taxon>Eukaryota</taxon>
        <taxon>Fungi</taxon>
        <taxon>Dikarya</taxon>
        <taxon>Ascomycota</taxon>
        <taxon>Pezizomycotina</taxon>
        <taxon>Eurotiomycetes</taxon>
        <taxon>Eurotiomycetidae</taxon>
        <taxon>Onygenales</taxon>
        <taxon>Arthrodermataceae</taxon>
        <taxon>Trichophyton</taxon>
    </lineage>
</organism>
<evidence type="ECO:0000256" key="1">
    <source>
        <dbReference type="SAM" id="MobiDB-lite"/>
    </source>
</evidence>
<dbReference type="HOGENOM" id="CLU_2074826_0_0_1"/>
<dbReference type="InParanoid" id="A0A080WNT2"/>
<dbReference type="VEuPathDB" id="FungiDB:TERG_12283"/>
<gene>
    <name evidence="2" type="ORF">TERG_12283</name>
</gene>
<dbReference type="RefSeq" id="XP_047606592.1">
    <property type="nucleotide sequence ID" value="XM_047751261.1"/>
</dbReference>
<sequence>MQVNIYPIILQIQRKTNSRVILIEDYPCNLLIHYQSSNIAVFSSITVPNRPHLDTNQRPPDKDASTTPTAYLSQSPLRVPMAMDPTQPWQSPPSSVCHAQNRAAVYFPSHHRSESYTD</sequence>
<name>A0A080WNT2_TRIRC</name>
<keyword evidence="3" id="KW-1185">Reference proteome</keyword>
<evidence type="ECO:0000313" key="2">
    <source>
        <dbReference type="EMBL" id="KFL61950.1"/>
    </source>
</evidence>
<accession>A0A080WNT2</accession>
<evidence type="ECO:0000313" key="3">
    <source>
        <dbReference type="Proteomes" id="UP000008864"/>
    </source>
</evidence>
<feature type="region of interest" description="Disordered" evidence="1">
    <location>
        <begin position="48"/>
        <end position="75"/>
    </location>
</feature>